<evidence type="ECO:0000313" key="3">
    <source>
        <dbReference type="Proteomes" id="UP000027265"/>
    </source>
</evidence>
<sequence>MHRCLKIPEILLTIFQNFPSTTYFLEAKCLVSLACTCRDFHAPALDLLWYTLEDLVPLLRIMPDDLVRGKLDPSFWRQWSFSRPLVPSGFERFDYYAPRVKVLTRLSISIDSLTLQDLLQLSSLAKLTDLRMILPDDDMTLPDVQALDHDGVAVLPALLDLHVVSSKLANCTALIQCLHRCTLESINLTLQNPPSGRSLGELFMVLSQSACRASLQSLMISAHDELSHSDEDIVYSTVLAPLLLLRSLYIVVIDNSNWPGLDGKSLQQMVLAWPRLCYLHLYTFELGTTHHSLVTLEGLLPLAAHCPNLCTINLGLHASFKMTESLPGRGVINRNVKLLDFGHSTIDIDAVPHVAGFLSDVFPCANIISTWDEDEFEEDEEDEEIAMSTAWDEVISLHPVFVIARHQERFAY</sequence>
<dbReference type="Pfam" id="PF12937">
    <property type="entry name" value="F-box-like"/>
    <property type="match status" value="1"/>
</dbReference>
<dbReference type="HOGENOM" id="CLU_021164_0_4_1"/>
<dbReference type="AlphaFoldDB" id="A0A067QHM8"/>
<dbReference type="SUPFAM" id="SSF52047">
    <property type="entry name" value="RNI-like"/>
    <property type="match status" value="1"/>
</dbReference>
<gene>
    <name evidence="2" type="ORF">JAAARDRAFT_189483</name>
</gene>
<dbReference type="EMBL" id="KL197711">
    <property type="protein sequence ID" value="KDQ62111.1"/>
    <property type="molecule type" value="Genomic_DNA"/>
</dbReference>
<name>A0A067QHM8_9AGAM</name>
<dbReference type="OrthoDB" id="3543113at2759"/>
<dbReference type="Proteomes" id="UP000027265">
    <property type="component" value="Unassembled WGS sequence"/>
</dbReference>
<keyword evidence="3" id="KW-1185">Reference proteome</keyword>
<dbReference type="InParanoid" id="A0A067QHM8"/>
<evidence type="ECO:0000259" key="1">
    <source>
        <dbReference type="Pfam" id="PF12937"/>
    </source>
</evidence>
<proteinExistence type="predicted"/>
<evidence type="ECO:0000313" key="2">
    <source>
        <dbReference type="EMBL" id="KDQ62111.1"/>
    </source>
</evidence>
<protein>
    <recommendedName>
        <fullName evidence="1">F-box domain-containing protein</fullName>
    </recommendedName>
</protein>
<reference evidence="3" key="1">
    <citation type="journal article" date="2014" name="Proc. Natl. Acad. Sci. U.S.A.">
        <title>Extensive sampling of basidiomycete genomes demonstrates inadequacy of the white-rot/brown-rot paradigm for wood decay fungi.</title>
        <authorList>
            <person name="Riley R."/>
            <person name="Salamov A.A."/>
            <person name="Brown D.W."/>
            <person name="Nagy L.G."/>
            <person name="Floudas D."/>
            <person name="Held B.W."/>
            <person name="Levasseur A."/>
            <person name="Lombard V."/>
            <person name="Morin E."/>
            <person name="Otillar R."/>
            <person name="Lindquist E.A."/>
            <person name="Sun H."/>
            <person name="LaButti K.M."/>
            <person name="Schmutz J."/>
            <person name="Jabbour D."/>
            <person name="Luo H."/>
            <person name="Baker S.E."/>
            <person name="Pisabarro A.G."/>
            <person name="Walton J.D."/>
            <person name="Blanchette R.A."/>
            <person name="Henrissat B."/>
            <person name="Martin F."/>
            <person name="Cullen D."/>
            <person name="Hibbett D.S."/>
            <person name="Grigoriev I.V."/>
        </authorList>
    </citation>
    <scope>NUCLEOTIDE SEQUENCE [LARGE SCALE GENOMIC DNA]</scope>
    <source>
        <strain evidence="3">MUCL 33604</strain>
    </source>
</reference>
<organism evidence="2 3">
    <name type="scientific">Jaapia argillacea MUCL 33604</name>
    <dbReference type="NCBI Taxonomy" id="933084"/>
    <lineage>
        <taxon>Eukaryota</taxon>
        <taxon>Fungi</taxon>
        <taxon>Dikarya</taxon>
        <taxon>Basidiomycota</taxon>
        <taxon>Agaricomycotina</taxon>
        <taxon>Agaricomycetes</taxon>
        <taxon>Agaricomycetidae</taxon>
        <taxon>Jaapiales</taxon>
        <taxon>Jaapiaceae</taxon>
        <taxon>Jaapia</taxon>
    </lineage>
</organism>
<accession>A0A067QHM8</accession>
<dbReference type="InterPro" id="IPR001810">
    <property type="entry name" value="F-box_dom"/>
</dbReference>
<feature type="domain" description="F-box" evidence="1">
    <location>
        <begin position="8"/>
        <end position="52"/>
    </location>
</feature>